<organism evidence="2">
    <name type="scientific">Pyricularia oryzae (strain Y34)</name>
    <name type="common">Rice blast fungus</name>
    <name type="synonym">Magnaporthe oryzae</name>
    <dbReference type="NCBI Taxonomy" id="1143189"/>
    <lineage>
        <taxon>Eukaryota</taxon>
        <taxon>Fungi</taxon>
        <taxon>Dikarya</taxon>
        <taxon>Ascomycota</taxon>
        <taxon>Pezizomycotina</taxon>
        <taxon>Sordariomycetes</taxon>
        <taxon>Sordariomycetidae</taxon>
        <taxon>Magnaporthales</taxon>
        <taxon>Pyriculariaceae</taxon>
        <taxon>Pyricularia</taxon>
    </lineage>
</organism>
<proteinExistence type="predicted"/>
<sequence>MVGQIVFGRPEGMGKWRRNDIDIYTHSSLKVRLCSPFSGEPTGDGRKSFGLLARRTWTYLVDGLEGSSWKSILETGSLEQTARGEGGGFPTHLRGWQAGTSPDTSARSKNSHMPHGGAGVREVCTSPSICKRWDGRQGCEEQSKTDCPRHEKELIKQTAPYIPGDSGGHGSDE</sequence>
<feature type="compositionally biased region" description="Polar residues" evidence="1">
    <location>
        <begin position="98"/>
        <end position="108"/>
    </location>
</feature>
<dbReference type="EMBL" id="JH794014">
    <property type="protein sequence ID" value="ELQ37516.1"/>
    <property type="molecule type" value="Genomic_DNA"/>
</dbReference>
<gene>
    <name evidence="2" type="ORF">OOU_Y34scaffold00590g30</name>
</gene>
<feature type="region of interest" description="Disordered" evidence="1">
    <location>
        <begin position="135"/>
        <end position="173"/>
    </location>
</feature>
<evidence type="ECO:0000256" key="1">
    <source>
        <dbReference type="SAM" id="MobiDB-lite"/>
    </source>
</evidence>
<name>A0AA97PJZ7_PYRO3</name>
<dbReference type="Proteomes" id="UP000011086">
    <property type="component" value="Unassembled WGS sequence"/>
</dbReference>
<feature type="region of interest" description="Disordered" evidence="1">
    <location>
        <begin position="81"/>
        <end position="121"/>
    </location>
</feature>
<evidence type="ECO:0000313" key="2">
    <source>
        <dbReference type="EMBL" id="ELQ37516.1"/>
    </source>
</evidence>
<accession>A0AA97PJZ7</accession>
<feature type="compositionally biased region" description="Basic and acidic residues" evidence="1">
    <location>
        <begin position="135"/>
        <end position="155"/>
    </location>
</feature>
<reference evidence="2" key="1">
    <citation type="journal article" date="2012" name="PLoS Genet.">
        <title>Comparative analysis of the genomes of two field isolates of the rice blast fungus Magnaporthe oryzae.</title>
        <authorList>
            <person name="Xue M."/>
            <person name="Yang J."/>
            <person name="Li Z."/>
            <person name="Hu S."/>
            <person name="Yao N."/>
            <person name="Dean R.A."/>
            <person name="Zhao W."/>
            <person name="Shen M."/>
            <person name="Zhang H."/>
            <person name="Li C."/>
            <person name="Liu L."/>
            <person name="Cao L."/>
            <person name="Xu X."/>
            <person name="Xing Y."/>
            <person name="Hsiang T."/>
            <person name="Zhang Z."/>
            <person name="Xu J.R."/>
            <person name="Peng Y.L."/>
        </authorList>
    </citation>
    <scope>NUCLEOTIDE SEQUENCE</scope>
    <source>
        <strain evidence="2">Y34</strain>
    </source>
</reference>
<protein>
    <submittedName>
        <fullName evidence="2">Uncharacterized protein</fullName>
    </submittedName>
</protein>
<dbReference type="AlphaFoldDB" id="A0AA97PJZ7"/>